<dbReference type="CDD" id="cd09916">
    <property type="entry name" value="CpxP_like"/>
    <property type="match status" value="1"/>
</dbReference>
<dbReference type="GO" id="GO:0042597">
    <property type="term" value="C:periplasmic space"/>
    <property type="evidence" value="ECO:0007669"/>
    <property type="project" value="InterPro"/>
</dbReference>
<organism evidence="2 3">
    <name type="scientific">Massilia eburnea</name>
    <dbReference type="NCBI Taxonomy" id="1776165"/>
    <lineage>
        <taxon>Bacteria</taxon>
        <taxon>Pseudomonadati</taxon>
        <taxon>Pseudomonadota</taxon>
        <taxon>Betaproteobacteria</taxon>
        <taxon>Burkholderiales</taxon>
        <taxon>Oxalobacteraceae</taxon>
        <taxon>Telluria group</taxon>
        <taxon>Massilia</taxon>
    </lineage>
</organism>
<evidence type="ECO:0000313" key="3">
    <source>
        <dbReference type="Proteomes" id="UP000472320"/>
    </source>
</evidence>
<feature type="chain" id="PRO_5027042970" evidence="1">
    <location>
        <begin position="38"/>
        <end position="177"/>
    </location>
</feature>
<dbReference type="InterPro" id="IPR025961">
    <property type="entry name" value="Metal_resist"/>
</dbReference>
<dbReference type="OrthoDB" id="9156285at2"/>
<comment type="caution">
    <text evidence="2">The sequence shown here is derived from an EMBL/GenBank/DDBJ whole genome shotgun (WGS) entry which is preliminary data.</text>
</comment>
<dbReference type="Proteomes" id="UP000472320">
    <property type="component" value="Unassembled WGS sequence"/>
</dbReference>
<keyword evidence="1" id="KW-0732">Signal</keyword>
<evidence type="ECO:0000313" key="2">
    <source>
        <dbReference type="EMBL" id="MTW11895.1"/>
    </source>
</evidence>
<dbReference type="Gene3D" id="1.20.120.1490">
    <property type="match status" value="1"/>
</dbReference>
<dbReference type="Pfam" id="PF13801">
    <property type="entry name" value="Metal_resist"/>
    <property type="match status" value="1"/>
</dbReference>
<accession>A0A6L6QI53</accession>
<keyword evidence="3" id="KW-1185">Reference proteome</keyword>
<protein>
    <submittedName>
        <fullName evidence="2">Periplasmic heavy metal sensor</fullName>
    </submittedName>
</protein>
<sequence>MPAPYSGHTNQPKGDVMKKTWIAIAVAVAALGGSAFAAGSGHEPHGHGHSPWTMDAAQADKHIEMMVEHILPDGTAAQKSRVAEIAKACFNDVKPLHQQLQEGHEAMTKLLAQPSIDRAALESLRADHMKKMDQVSRRVMAAAMDAAEVLTPEQRAKFNGALHMMAASHMGSHMGSH</sequence>
<gene>
    <name evidence="2" type="ORF">GM658_14920</name>
</gene>
<reference evidence="2 3" key="1">
    <citation type="submission" date="2019-11" db="EMBL/GenBank/DDBJ databases">
        <title>Type strains purchased from KCTC, JCM and DSMZ.</title>
        <authorList>
            <person name="Lu H."/>
        </authorList>
    </citation>
    <scope>NUCLEOTIDE SEQUENCE [LARGE SCALE GENOMIC DNA]</scope>
    <source>
        <strain evidence="2 3">JCM 31587</strain>
    </source>
</reference>
<dbReference type="EMBL" id="WNKX01000010">
    <property type="protein sequence ID" value="MTW11895.1"/>
    <property type="molecule type" value="Genomic_DNA"/>
</dbReference>
<dbReference type="AlphaFoldDB" id="A0A6L6QI53"/>
<name>A0A6L6QI53_9BURK</name>
<dbReference type="InterPro" id="IPR012899">
    <property type="entry name" value="LTXXQ"/>
</dbReference>
<evidence type="ECO:0000256" key="1">
    <source>
        <dbReference type="SAM" id="SignalP"/>
    </source>
</evidence>
<proteinExistence type="predicted"/>
<feature type="signal peptide" evidence="1">
    <location>
        <begin position="1"/>
        <end position="37"/>
    </location>
</feature>